<feature type="transmembrane region" description="Helical" evidence="9">
    <location>
        <begin position="453"/>
        <end position="473"/>
    </location>
</feature>
<dbReference type="InterPro" id="IPR051084">
    <property type="entry name" value="H+-coupled_symporters"/>
</dbReference>
<feature type="transmembrane region" description="Helical" evidence="9">
    <location>
        <begin position="50"/>
        <end position="72"/>
    </location>
</feature>
<feature type="transmembrane region" description="Helical" evidence="9">
    <location>
        <begin position="121"/>
        <end position="142"/>
    </location>
</feature>
<evidence type="ECO:0000256" key="4">
    <source>
        <dbReference type="ARBA" id="ARBA00022692"/>
    </source>
</evidence>
<accession>A0A5B8MDM2</accession>
<evidence type="ECO:0000256" key="1">
    <source>
        <dbReference type="ARBA" id="ARBA00004651"/>
    </source>
</evidence>
<feature type="transmembrane region" description="Helical" evidence="9">
    <location>
        <begin position="148"/>
        <end position="169"/>
    </location>
</feature>
<keyword evidence="2" id="KW-0813">Transport</keyword>
<feature type="transmembrane region" description="Helical" evidence="9">
    <location>
        <begin position="360"/>
        <end position="381"/>
    </location>
</feature>
<evidence type="ECO:0000256" key="9">
    <source>
        <dbReference type="SAM" id="Phobius"/>
    </source>
</evidence>
<keyword evidence="7 9" id="KW-0472">Membrane</keyword>
<evidence type="ECO:0000256" key="6">
    <source>
        <dbReference type="ARBA" id="ARBA00022989"/>
    </source>
</evidence>
<evidence type="ECO:0000256" key="2">
    <source>
        <dbReference type="ARBA" id="ARBA00022448"/>
    </source>
</evidence>
<evidence type="ECO:0000256" key="7">
    <source>
        <dbReference type="ARBA" id="ARBA00023136"/>
    </source>
</evidence>
<dbReference type="PROSITE" id="PS50850">
    <property type="entry name" value="MFS"/>
    <property type="match status" value="1"/>
</dbReference>
<feature type="transmembrane region" description="Helical" evidence="9">
    <location>
        <begin position="423"/>
        <end position="447"/>
    </location>
</feature>
<evidence type="ECO:0000313" key="11">
    <source>
        <dbReference type="EMBL" id="QDZ18676.1"/>
    </source>
</evidence>
<keyword evidence="12" id="KW-1185">Reference proteome</keyword>
<evidence type="ECO:0000313" key="12">
    <source>
        <dbReference type="Proteomes" id="UP000316726"/>
    </source>
</evidence>
<feature type="transmembrane region" description="Helical" evidence="9">
    <location>
        <begin position="323"/>
        <end position="348"/>
    </location>
</feature>
<dbReference type="GO" id="GO:0015293">
    <property type="term" value="F:symporter activity"/>
    <property type="evidence" value="ECO:0007669"/>
    <property type="project" value="UniProtKB-KW"/>
</dbReference>
<comment type="subcellular location">
    <subcellularLocation>
        <location evidence="1">Cell membrane</location>
        <topology evidence="1">Multi-pass membrane protein</topology>
    </subcellularLocation>
</comment>
<feature type="transmembrane region" description="Helical" evidence="9">
    <location>
        <begin position="226"/>
        <end position="245"/>
    </location>
</feature>
<sequence length="491" mass="53354">MCEADEMAGEKLEQGEHEHEELMPEGDKKSAALEIEIGDDETRPRSSFRALIISSVFGNVLEWYDFGVFASFSTEISKAFFTGGRLEEILEVYGVFAVAFFVRPLGGFVLGIVGDKYGRTLSLQISVVAMGLSALIISLLPTNDVGPYSIGPAATILLVVVRSIQGLSVGGEMVGSMLYMVENVPERWKAVVSCVPMASAISGTGMGYLVSTIITALLSEEARVLWGWRLAFGLGVPAGLVGFMFRSCLHESHTFSSAIKKFGARHQNQHPFFYAMKNEPAALFVLSALLAVLCGFYSSTVWYNEAWLEMFYTELVRRGLSELQGRILNTLLIFAGLAGGSMGYAAFIDRGPKVPLHYHILGSAFLLAIFSPLFLWLMSFGRDCLLCVAGGQLAGMLCFTPTIASLSLYLVSEIPTQLQYTSIALSYNIAQALFGGTIPYIATAIVIHSSNIVAPSFYMSGLAVLGGGSILLARLPRVRRMHQNLEQTMNT</sequence>
<feature type="compositionally biased region" description="Basic and acidic residues" evidence="8">
    <location>
        <begin position="8"/>
        <end position="26"/>
    </location>
</feature>
<reference evidence="11 12" key="1">
    <citation type="submission" date="2018-07" db="EMBL/GenBank/DDBJ databases">
        <title>The complete nuclear genome of the prasinophyte Chloropicon primus (CCMP1205).</title>
        <authorList>
            <person name="Pombert J.-F."/>
            <person name="Otis C."/>
            <person name="Turmel M."/>
            <person name="Lemieux C."/>
        </authorList>
    </citation>
    <scope>NUCLEOTIDE SEQUENCE [LARGE SCALE GENOMIC DNA]</scope>
    <source>
        <strain evidence="11 12">CCMP1205</strain>
    </source>
</reference>
<dbReference type="PROSITE" id="PS00217">
    <property type="entry name" value="SUGAR_TRANSPORT_2"/>
    <property type="match status" value="1"/>
</dbReference>
<keyword evidence="4 9" id="KW-0812">Transmembrane</keyword>
<feature type="transmembrane region" description="Helical" evidence="9">
    <location>
        <begin position="190"/>
        <end position="214"/>
    </location>
</feature>
<evidence type="ECO:0000259" key="10">
    <source>
        <dbReference type="PROSITE" id="PS50850"/>
    </source>
</evidence>
<evidence type="ECO:0000256" key="8">
    <source>
        <dbReference type="SAM" id="MobiDB-lite"/>
    </source>
</evidence>
<dbReference type="InterPro" id="IPR005828">
    <property type="entry name" value="MFS_sugar_transport-like"/>
</dbReference>
<organism evidence="11 12">
    <name type="scientific">Chloropicon primus</name>
    <dbReference type="NCBI Taxonomy" id="1764295"/>
    <lineage>
        <taxon>Eukaryota</taxon>
        <taxon>Viridiplantae</taxon>
        <taxon>Chlorophyta</taxon>
        <taxon>Chloropicophyceae</taxon>
        <taxon>Chloropicales</taxon>
        <taxon>Chloropicaceae</taxon>
        <taxon>Chloropicon</taxon>
    </lineage>
</organism>
<dbReference type="EMBL" id="CP031035">
    <property type="protein sequence ID" value="QDZ18676.1"/>
    <property type="molecule type" value="Genomic_DNA"/>
</dbReference>
<dbReference type="PANTHER" id="PTHR43528">
    <property type="entry name" value="ALPHA-KETOGLUTARATE PERMEASE"/>
    <property type="match status" value="1"/>
</dbReference>
<evidence type="ECO:0000256" key="5">
    <source>
        <dbReference type="ARBA" id="ARBA00022847"/>
    </source>
</evidence>
<keyword evidence="6 9" id="KW-1133">Transmembrane helix</keyword>
<feature type="region of interest" description="Disordered" evidence="8">
    <location>
        <begin position="1"/>
        <end position="26"/>
    </location>
</feature>
<feature type="transmembrane region" description="Helical" evidence="9">
    <location>
        <begin position="393"/>
        <end position="411"/>
    </location>
</feature>
<dbReference type="AlphaFoldDB" id="A0A5B8MDM2"/>
<dbReference type="InterPro" id="IPR036259">
    <property type="entry name" value="MFS_trans_sf"/>
</dbReference>
<feature type="transmembrane region" description="Helical" evidence="9">
    <location>
        <begin position="281"/>
        <end position="303"/>
    </location>
</feature>
<feature type="transmembrane region" description="Helical" evidence="9">
    <location>
        <begin position="92"/>
        <end position="114"/>
    </location>
</feature>
<keyword evidence="5" id="KW-0769">Symport</keyword>
<feature type="domain" description="Major facilitator superfamily (MFS) profile" evidence="10">
    <location>
        <begin position="51"/>
        <end position="479"/>
    </location>
</feature>
<dbReference type="STRING" id="1764295.A0A5B8MDM2"/>
<keyword evidence="3" id="KW-1003">Cell membrane</keyword>
<proteinExistence type="predicted"/>
<dbReference type="Proteomes" id="UP000316726">
    <property type="component" value="Chromosome 2"/>
</dbReference>
<dbReference type="GO" id="GO:0005886">
    <property type="term" value="C:plasma membrane"/>
    <property type="evidence" value="ECO:0007669"/>
    <property type="project" value="UniProtKB-SubCell"/>
</dbReference>
<name>A0A5B8MDM2_9CHLO</name>
<dbReference type="InterPro" id="IPR020846">
    <property type="entry name" value="MFS_dom"/>
</dbReference>
<dbReference type="Gene3D" id="1.20.1250.20">
    <property type="entry name" value="MFS general substrate transporter like domains"/>
    <property type="match status" value="1"/>
</dbReference>
<dbReference type="PANTHER" id="PTHR43528:SF1">
    <property type="entry name" value="ALPHA-KETOGLUTARATE PERMEASE"/>
    <property type="match status" value="1"/>
</dbReference>
<dbReference type="Pfam" id="PF00083">
    <property type="entry name" value="Sugar_tr"/>
    <property type="match status" value="1"/>
</dbReference>
<dbReference type="OrthoDB" id="5296287at2759"/>
<dbReference type="SUPFAM" id="SSF103473">
    <property type="entry name" value="MFS general substrate transporter"/>
    <property type="match status" value="1"/>
</dbReference>
<gene>
    <name evidence="11" type="ORF">A3770_02p11940</name>
</gene>
<protein>
    <submittedName>
        <fullName evidence="11">MFS transporter</fullName>
    </submittedName>
</protein>
<dbReference type="InterPro" id="IPR005829">
    <property type="entry name" value="Sugar_transporter_CS"/>
</dbReference>
<evidence type="ECO:0000256" key="3">
    <source>
        <dbReference type="ARBA" id="ARBA00022475"/>
    </source>
</evidence>